<sequence length="39" mass="4377">SSAYRSETLNVGTLTFFLITAKCRNYFVLLLTIYKQGSG</sequence>
<evidence type="ECO:0000313" key="2">
    <source>
        <dbReference type="Proteomes" id="UP000012092"/>
    </source>
</evidence>
<feature type="non-terminal residue" evidence="1">
    <location>
        <position position="1"/>
    </location>
</feature>
<gene>
    <name evidence="1" type="ORF">LEP1GSC116_0663</name>
</gene>
<organism evidence="1 2">
    <name type="scientific">Leptospira interrogans serovar Icterohaemorrhagiae str. Verdun HP</name>
    <dbReference type="NCBI Taxonomy" id="1049910"/>
    <lineage>
        <taxon>Bacteria</taxon>
        <taxon>Pseudomonadati</taxon>
        <taxon>Spirochaetota</taxon>
        <taxon>Spirochaetia</taxon>
        <taxon>Leptospirales</taxon>
        <taxon>Leptospiraceae</taxon>
        <taxon>Leptospira</taxon>
    </lineage>
</organism>
<reference evidence="1 2" key="1">
    <citation type="submission" date="2013-01" db="EMBL/GenBank/DDBJ databases">
        <authorList>
            <person name="Harkins D.M."/>
            <person name="Durkin A.S."/>
            <person name="Brinkac L.M."/>
            <person name="Haft D.H."/>
            <person name="Selengut J.D."/>
            <person name="Sanka R."/>
            <person name="DePew J."/>
            <person name="Purushe J."/>
            <person name="Picardeau M."/>
            <person name="Werts C."/>
            <person name="Goarant C."/>
            <person name="Vinetz J.M."/>
            <person name="Sutton G.G."/>
            <person name="Nierman W.C."/>
            <person name="Fouts D.E."/>
        </authorList>
    </citation>
    <scope>NUCLEOTIDE SEQUENCE [LARGE SCALE GENOMIC DNA]</scope>
    <source>
        <strain evidence="1 2">Verdun HP</strain>
    </source>
</reference>
<evidence type="ECO:0000313" key="1">
    <source>
        <dbReference type="EMBL" id="EMO05202.1"/>
    </source>
</evidence>
<proteinExistence type="predicted"/>
<dbReference type="AlphaFoldDB" id="M6RAM0"/>
<protein>
    <submittedName>
        <fullName evidence="1">Uncharacterized protein</fullName>
    </submittedName>
</protein>
<dbReference type="EMBL" id="AHNZ02000498">
    <property type="protein sequence ID" value="EMO05202.1"/>
    <property type="molecule type" value="Genomic_DNA"/>
</dbReference>
<dbReference type="Proteomes" id="UP000012092">
    <property type="component" value="Unassembled WGS sequence"/>
</dbReference>
<comment type="caution">
    <text evidence="1">The sequence shown here is derived from an EMBL/GenBank/DDBJ whole genome shotgun (WGS) entry which is preliminary data.</text>
</comment>
<accession>M6RAM0</accession>
<name>M6RAM0_LEPIR</name>